<name>A0ABD3IRB0_EUCGL</name>
<proteinExistence type="predicted"/>
<evidence type="ECO:0000313" key="4">
    <source>
        <dbReference type="Proteomes" id="UP001634007"/>
    </source>
</evidence>
<dbReference type="Proteomes" id="UP001634007">
    <property type="component" value="Unassembled WGS sequence"/>
</dbReference>
<evidence type="ECO:0000259" key="2">
    <source>
        <dbReference type="Pfam" id="PF25821"/>
    </source>
</evidence>
<dbReference type="InterPro" id="IPR057710">
    <property type="entry name" value="DUF7950"/>
</dbReference>
<dbReference type="AlphaFoldDB" id="A0ABD3IRB0"/>
<sequence length="287" mass="31199">MAAKRSGYYYSLSSLEMDRILHRFRPIAPKPAASGSGSGGSCSSLESSGLYNVMPVIRKRRRSSKRGNNSIKRPAARRHRKRKPCREEKIVYGSPDLGETPGPQTLRWLCFSNRDDALHCTAGKPSMTPRVPGPAQRTSAVQDQAAPRGPVVASTVSVEWVADTWVAPDALGRTDAERKNNLERDTCPGFTSDGWGRVTWTNGAFRRMVGAAAEEDRSRLEVWLVAKEGAPEAAAAAFTCRVRVEYAGSGDGRSCSLTLPCDVWRMDGGGFAWRLDVDAALTLGLGL</sequence>
<organism evidence="3 4">
    <name type="scientific">Eucalyptus globulus</name>
    <name type="common">Tasmanian blue gum</name>
    <dbReference type="NCBI Taxonomy" id="34317"/>
    <lineage>
        <taxon>Eukaryota</taxon>
        <taxon>Viridiplantae</taxon>
        <taxon>Streptophyta</taxon>
        <taxon>Embryophyta</taxon>
        <taxon>Tracheophyta</taxon>
        <taxon>Spermatophyta</taxon>
        <taxon>Magnoliopsida</taxon>
        <taxon>eudicotyledons</taxon>
        <taxon>Gunneridae</taxon>
        <taxon>Pentapetalae</taxon>
        <taxon>rosids</taxon>
        <taxon>malvids</taxon>
        <taxon>Myrtales</taxon>
        <taxon>Myrtaceae</taxon>
        <taxon>Myrtoideae</taxon>
        <taxon>Eucalypteae</taxon>
        <taxon>Eucalyptus</taxon>
    </lineage>
</organism>
<dbReference type="PANTHER" id="PTHR33595">
    <property type="entry name" value="VON WILLEBRAND FACTOR A DOMAIN PROTEIN"/>
    <property type="match status" value="1"/>
</dbReference>
<dbReference type="PANTHER" id="PTHR33595:SF7">
    <property type="entry name" value="OS12G0242500 PROTEIN"/>
    <property type="match status" value="1"/>
</dbReference>
<feature type="region of interest" description="Disordered" evidence="1">
    <location>
        <begin position="55"/>
        <end position="97"/>
    </location>
</feature>
<accession>A0ABD3IRB0</accession>
<evidence type="ECO:0000313" key="3">
    <source>
        <dbReference type="EMBL" id="KAL3716757.1"/>
    </source>
</evidence>
<gene>
    <name evidence="3" type="ORF">ACJRO7_008354</name>
</gene>
<evidence type="ECO:0000256" key="1">
    <source>
        <dbReference type="SAM" id="MobiDB-lite"/>
    </source>
</evidence>
<feature type="compositionally biased region" description="Basic residues" evidence="1">
    <location>
        <begin position="74"/>
        <end position="84"/>
    </location>
</feature>
<keyword evidence="4" id="KW-1185">Reference proteome</keyword>
<dbReference type="EMBL" id="JBJKBG010000011">
    <property type="protein sequence ID" value="KAL3716757.1"/>
    <property type="molecule type" value="Genomic_DNA"/>
</dbReference>
<reference evidence="3 4" key="1">
    <citation type="submission" date="2024-11" db="EMBL/GenBank/DDBJ databases">
        <title>Chromosome-level genome assembly of Eucalyptus globulus Labill. provides insights into its genome evolution.</title>
        <authorList>
            <person name="Li X."/>
        </authorList>
    </citation>
    <scope>NUCLEOTIDE SEQUENCE [LARGE SCALE GENOMIC DNA]</scope>
    <source>
        <strain evidence="3">CL2024</strain>
        <tissue evidence="3">Fresh tender leaves</tissue>
    </source>
</reference>
<comment type="caution">
    <text evidence="3">The sequence shown here is derived from an EMBL/GenBank/DDBJ whole genome shotgun (WGS) entry which is preliminary data.</text>
</comment>
<dbReference type="Pfam" id="PF25821">
    <property type="entry name" value="DUF7950"/>
    <property type="match status" value="1"/>
</dbReference>
<protein>
    <recommendedName>
        <fullName evidence="2">DUF7950 domain-containing protein</fullName>
    </recommendedName>
</protein>
<feature type="domain" description="DUF7950" evidence="2">
    <location>
        <begin position="153"/>
        <end position="282"/>
    </location>
</feature>